<dbReference type="PANTHER" id="PTHR35526">
    <property type="entry name" value="ANTI-SIGMA-F FACTOR RSBW-RELATED"/>
    <property type="match status" value="1"/>
</dbReference>
<dbReference type="SUPFAM" id="SSF55874">
    <property type="entry name" value="ATPase domain of HSP90 chaperone/DNA topoisomerase II/histidine kinase"/>
    <property type="match status" value="1"/>
</dbReference>
<comment type="caution">
    <text evidence="3">The sequence shown here is derived from an EMBL/GenBank/DDBJ whole genome shotgun (WGS) entry which is preliminary data.</text>
</comment>
<dbReference type="AlphaFoldDB" id="A0A645CIH8"/>
<accession>A0A645CIH8</accession>
<protein>
    <recommendedName>
        <fullName evidence="2">Histidine kinase/HSP90-like ATPase domain-containing protein</fullName>
    </recommendedName>
</protein>
<evidence type="ECO:0000259" key="2">
    <source>
        <dbReference type="Pfam" id="PF13581"/>
    </source>
</evidence>
<dbReference type="InterPro" id="IPR050267">
    <property type="entry name" value="Anti-sigma-factor_SerPK"/>
</dbReference>
<reference evidence="3" key="1">
    <citation type="submission" date="2019-08" db="EMBL/GenBank/DDBJ databases">
        <authorList>
            <person name="Kucharzyk K."/>
            <person name="Murdoch R.W."/>
            <person name="Higgins S."/>
            <person name="Loffler F."/>
        </authorList>
    </citation>
    <scope>NUCLEOTIDE SEQUENCE</scope>
</reference>
<dbReference type="EMBL" id="VSSQ01027483">
    <property type="protein sequence ID" value="MPM76757.1"/>
    <property type="molecule type" value="Genomic_DNA"/>
</dbReference>
<dbReference type="InterPro" id="IPR036890">
    <property type="entry name" value="HATPase_C_sf"/>
</dbReference>
<dbReference type="PANTHER" id="PTHR35526:SF6">
    <property type="entry name" value="SLR1861 PROTEIN"/>
    <property type="match status" value="1"/>
</dbReference>
<keyword evidence="1" id="KW-0723">Serine/threonine-protein kinase</keyword>
<organism evidence="3">
    <name type="scientific">bioreactor metagenome</name>
    <dbReference type="NCBI Taxonomy" id="1076179"/>
    <lineage>
        <taxon>unclassified sequences</taxon>
        <taxon>metagenomes</taxon>
        <taxon>ecological metagenomes</taxon>
    </lineage>
</organism>
<keyword evidence="1" id="KW-0808">Transferase</keyword>
<dbReference type="InterPro" id="IPR003594">
    <property type="entry name" value="HATPase_dom"/>
</dbReference>
<feature type="domain" description="Histidine kinase/HSP90-like ATPase" evidence="2">
    <location>
        <begin position="6"/>
        <end position="133"/>
    </location>
</feature>
<dbReference type="Pfam" id="PF13581">
    <property type="entry name" value="HATPase_c_2"/>
    <property type="match status" value="1"/>
</dbReference>
<dbReference type="CDD" id="cd16936">
    <property type="entry name" value="HATPase_RsbW-like"/>
    <property type="match status" value="1"/>
</dbReference>
<keyword evidence="1" id="KW-0418">Kinase</keyword>
<dbReference type="GO" id="GO:0004674">
    <property type="term" value="F:protein serine/threonine kinase activity"/>
    <property type="evidence" value="ECO:0007669"/>
    <property type="project" value="UniProtKB-KW"/>
</dbReference>
<evidence type="ECO:0000313" key="3">
    <source>
        <dbReference type="EMBL" id="MPM76757.1"/>
    </source>
</evidence>
<dbReference type="Gene3D" id="3.30.565.10">
    <property type="entry name" value="Histidine kinase-like ATPase, C-terminal domain"/>
    <property type="match status" value="1"/>
</dbReference>
<gene>
    <name evidence="3" type="ORF">SDC9_123756</name>
</gene>
<sequence>MIEKTFPARQDQLEAVQSFVTEQLKDYPCSSKVDFQLKVAVEEIFVNIASYAYRSGEGEAVVRCGVEYDPLRISIQFLDRGTPFNPLLKEDADVTLPAEKRGIGGLGILMVKKTMDDVEYRYENGQNILTLRKTI</sequence>
<evidence type="ECO:0000256" key="1">
    <source>
        <dbReference type="ARBA" id="ARBA00022527"/>
    </source>
</evidence>
<proteinExistence type="predicted"/>
<name>A0A645CIH8_9ZZZZ</name>